<evidence type="ECO:0000313" key="1">
    <source>
        <dbReference type="EMBL" id="USR90231.1"/>
    </source>
</evidence>
<organism evidence="1 2">
    <name type="scientific">Phormidium yuhuli AB48</name>
    <dbReference type="NCBI Taxonomy" id="2940671"/>
    <lineage>
        <taxon>Bacteria</taxon>
        <taxon>Bacillati</taxon>
        <taxon>Cyanobacteriota</taxon>
        <taxon>Cyanophyceae</taxon>
        <taxon>Oscillatoriophycideae</taxon>
        <taxon>Oscillatoriales</taxon>
        <taxon>Oscillatoriaceae</taxon>
        <taxon>Phormidium</taxon>
        <taxon>Phormidium yuhuli</taxon>
    </lineage>
</organism>
<reference evidence="1" key="1">
    <citation type="submission" date="2022-06" db="EMBL/GenBank/DDBJ databases">
        <title>Genome sequence of Phormidium yuhuli AB48 isolated from an industrial photobioreactor environment.</title>
        <authorList>
            <person name="Qiu Y."/>
            <person name="Noonan A.J.C."/>
            <person name="Dofher K."/>
            <person name="Koch M."/>
            <person name="Kieft B."/>
            <person name="Lin X."/>
            <person name="Ziels R.M."/>
            <person name="Hallam S.J."/>
        </authorList>
    </citation>
    <scope>NUCLEOTIDE SEQUENCE</scope>
    <source>
        <strain evidence="1">AB48</strain>
    </source>
</reference>
<protein>
    <submittedName>
        <fullName evidence="1">Uncharacterized protein</fullName>
    </submittedName>
</protein>
<dbReference type="RefSeq" id="WP_252662164.1">
    <property type="nucleotide sequence ID" value="NZ_CP098611.1"/>
</dbReference>
<accession>A0ABY5AN70</accession>
<dbReference type="Proteomes" id="UP001056708">
    <property type="component" value="Chromosome"/>
</dbReference>
<evidence type="ECO:0000313" key="2">
    <source>
        <dbReference type="Proteomes" id="UP001056708"/>
    </source>
</evidence>
<keyword evidence="2" id="KW-1185">Reference proteome</keyword>
<gene>
    <name evidence="1" type="ORF">NEA10_15465</name>
</gene>
<sequence length="115" mass="13178">MARYTAIFVVAAPVEHVRQILPELLQACDFEPIYQTEDYFMARETPGRVSFSKLVTVDVLIDVPLDDRPEVRLNFVVKNEELPLQVNNHCQIMFESVKAAVIESQQWQLLETVSG</sequence>
<proteinExistence type="predicted"/>
<dbReference type="EMBL" id="CP098611">
    <property type="protein sequence ID" value="USR90231.1"/>
    <property type="molecule type" value="Genomic_DNA"/>
</dbReference>
<name>A0ABY5AN70_9CYAN</name>